<dbReference type="InterPro" id="IPR027417">
    <property type="entry name" value="P-loop_NTPase"/>
</dbReference>
<name>A0A7V9W0W2_9GAMM</name>
<dbReference type="Proteomes" id="UP000814353">
    <property type="component" value="Unassembled WGS sequence"/>
</dbReference>
<evidence type="ECO:0000313" key="2">
    <source>
        <dbReference type="EMBL" id="MBA2779011.1"/>
    </source>
</evidence>
<dbReference type="InterPro" id="IPR051396">
    <property type="entry name" value="Bact_Antivir_Def_Nuclease"/>
</dbReference>
<dbReference type="SUPFAM" id="SSF52540">
    <property type="entry name" value="P-loop containing nucleoside triphosphate hydrolases"/>
    <property type="match status" value="1"/>
</dbReference>
<feature type="domain" description="ATPase AAA-type core" evidence="1">
    <location>
        <begin position="33"/>
        <end position="339"/>
    </location>
</feature>
<evidence type="ECO:0000313" key="3">
    <source>
        <dbReference type="EMBL" id="MCG6660438.1"/>
    </source>
</evidence>
<dbReference type="PANTHER" id="PTHR43581:SF2">
    <property type="entry name" value="EXCINUCLEASE ATPASE SUBUNIT"/>
    <property type="match status" value="1"/>
</dbReference>
<dbReference type="InterPro" id="IPR003959">
    <property type="entry name" value="ATPase_AAA_core"/>
</dbReference>
<reference evidence="2 4" key="2">
    <citation type="submission" date="2020-07" db="EMBL/GenBank/DDBJ databases">
        <title>Identification of Halomonas strains.</title>
        <authorList>
            <person name="Xiao Z."/>
            <person name="Shen J."/>
        </authorList>
    </citation>
    <scope>NUCLEOTIDE SEQUENCE [LARGE SCALE GENOMIC DNA]</scope>
    <source>
        <strain evidence="2 4">DSM 17331</strain>
    </source>
</reference>
<dbReference type="GO" id="GO:0016887">
    <property type="term" value="F:ATP hydrolysis activity"/>
    <property type="evidence" value="ECO:0007669"/>
    <property type="project" value="InterPro"/>
</dbReference>
<dbReference type="Proteomes" id="UP000518091">
    <property type="component" value="Unassembled WGS sequence"/>
</dbReference>
<dbReference type="Pfam" id="PF13304">
    <property type="entry name" value="AAA_21"/>
    <property type="match status" value="1"/>
</dbReference>
<gene>
    <name evidence="2" type="ORF">H1D44_08875</name>
    <name evidence="3" type="ORF">HOP48_02610</name>
</gene>
<dbReference type="RefSeq" id="WP_181514494.1">
    <property type="nucleotide sequence ID" value="NZ_JABFUB010000002.1"/>
</dbReference>
<dbReference type="PANTHER" id="PTHR43581">
    <property type="entry name" value="ATP/GTP PHOSPHATASE"/>
    <property type="match status" value="1"/>
</dbReference>
<keyword evidence="2" id="KW-0067">ATP-binding</keyword>
<comment type="caution">
    <text evidence="2">The sequence shown here is derived from an EMBL/GenBank/DDBJ whole genome shotgun (WGS) entry which is preliminary data.</text>
</comment>
<protein>
    <submittedName>
        <fullName evidence="2">ATP-binding protein</fullName>
    </submittedName>
</protein>
<evidence type="ECO:0000259" key="1">
    <source>
        <dbReference type="Pfam" id="PF13304"/>
    </source>
</evidence>
<proteinExistence type="predicted"/>
<dbReference type="Gene3D" id="3.40.50.300">
    <property type="entry name" value="P-loop containing nucleotide triphosphate hydrolases"/>
    <property type="match status" value="1"/>
</dbReference>
<organism evidence="2 4">
    <name type="scientific">Billgrantia kenyensis</name>
    <dbReference type="NCBI Taxonomy" id="321266"/>
    <lineage>
        <taxon>Bacteria</taxon>
        <taxon>Pseudomonadati</taxon>
        <taxon>Pseudomonadota</taxon>
        <taxon>Gammaproteobacteria</taxon>
        <taxon>Oceanospirillales</taxon>
        <taxon>Halomonadaceae</taxon>
        <taxon>Billgrantia</taxon>
    </lineage>
</organism>
<sequence length="375" mass="42608">MKIKKIVLKGVKSFQDSHSIFFDEESSVFTFSGINGAGKSTILKSAWLVQKAHFQKILGSEDYSESVKEDIFRLLNSESSYIELLIAHESQEASIRLKRNENCYYGGELTYENEGLVKDNWNLEDPRNIFLYIDSSNEFSEETVTYDDINISSNSKQKVIIEAIMKPERLFSGIYRQLVTDWLHDRVIPNKPARLVYYHVAGKLFNSLIPLVNLSNYSGNVKPGEFILLGKARKGRKPISYDVREFSSGEKSLLSTLILLCLPKSVGAIIIDEPENHFHESLLLEFISLLHTLTYKGGVLSWTLANNSNGKEINEDWLEKEFSSHDLHQIIISTHSKTLIYKTFSIGKNYIVDGRIKPLDVGSRMIKSPIGVILC</sequence>
<keyword evidence="2" id="KW-0547">Nucleotide-binding</keyword>
<accession>A0A7V9W0W2</accession>
<dbReference type="EMBL" id="JACEFT010000009">
    <property type="protein sequence ID" value="MBA2779011.1"/>
    <property type="molecule type" value="Genomic_DNA"/>
</dbReference>
<dbReference type="AlphaFoldDB" id="A0A7V9W0W2"/>
<dbReference type="EMBL" id="JABFUB010000002">
    <property type="protein sequence ID" value="MCG6660438.1"/>
    <property type="molecule type" value="Genomic_DNA"/>
</dbReference>
<keyword evidence="5" id="KW-1185">Reference proteome</keyword>
<evidence type="ECO:0000313" key="5">
    <source>
        <dbReference type="Proteomes" id="UP000814353"/>
    </source>
</evidence>
<dbReference type="GO" id="GO:0005524">
    <property type="term" value="F:ATP binding"/>
    <property type="evidence" value="ECO:0007669"/>
    <property type="project" value="UniProtKB-KW"/>
</dbReference>
<reference evidence="3 5" key="1">
    <citation type="submission" date="2020-05" db="EMBL/GenBank/DDBJ databases">
        <title>Comparative genomic analysis of denitrifying bacteria from Halomonas genus.</title>
        <authorList>
            <person name="Wang L."/>
            <person name="Shao Z."/>
        </authorList>
    </citation>
    <scope>NUCLEOTIDE SEQUENCE [LARGE SCALE GENOMIC DNA]</scope>
    <source>
        <strain evidence="3 5">DSM 17331</strain>
    </source>
</reference>
<evidence type="ECO:0000313" key="4">
    <source>
        <dbReference type="Proteomes" id="UP000518091"/>
    </source>
</evidence>